<reference evidence="2" key="1">
    <citation type="submission" date="2013-09" db="EMBL/GenBank/DDBJ databases">
        <title>The Genome Sequence of Anopheles maculatus species B.</title>
        <authorList>
            <consortium name="The Broad Institute Genomics Platform"/>
            <person name="Neafsey D.E."/>
            <person name="Besansky N."/>
            <person name="Howell P."/>
            <person name="Walton C."/>
            <person name="Young S.K."/>
            <person name="Zeng Q."/>
            <person name="Gargeya S."/>
            <person name="Fitzgerald M."/>
            <person name="Haas B."/>
            <person name="Abouelleil A."/>
            <person name="Allen A.W."/>
            <person name="Alvarado L."/>
            <person name="Arachchi H.M."/>
            <person name="Berlin A.M."/>
            <person name="Chapman S.B."/>
            <person name="Gainer-Dewar J."/>
            <person name="Goldberg J."/>
            <person name="Griggs A."/>
            <person name="Gujja S."/>
            <person name="Hansen M."/>
            <person name="Howarth C."/>
            <person name="Imamovic A."/>
            <person name="Ireland A."/>
            <person name="Larimer J."/>
            <person name="McCowan C."/>
            <person name="Murphy C."/>
            <person name="Pearson M."/>
            <person name="Poon T.W."/>
            <person name="Priest M."/>
            <person name="Roberts A."/>
            <person name="Saif S."/>
            <person name="Shea T."/>
            <person name="Sisk P."/>
            <person name="Sykes S."/>
            <person name="Wortman J."/>
            <person name="Nusbaum C."/>
            <person name="Birren B."/>
        </authorList>
    </citation>
    <scope>NUCLEOTIDE SEQUENCE [LARGE SCALE GENOMIC DNA]</scope>
    <source>
        <strain evidence="2">maculatus3</strain>
    </source>
</reference>
<accession>A0A182SJY3</accession>
<reference evidence="1" key="2">
    <citation type="submission" date="2020-05" db="UniProtKB">
        <authorList>
            <consortium name="EnsemblMetazoa"/>
        </authorList>
    </citation>
    <scope>IDENTIFICATION</scope>
    <source>
        <strain evidence="1">maculatus3</strain>
    </source>
</reference>
<sequence length="464" mass="51409">MAAQKKKATRNWAGRAIAFDEGSRRRIDENGYLHVSQTHLTKEQVAPYYGYEIPGCEELGLDPDRIYYGYRSGEELEKARDMFNGMPLLCIHKQDGAANPLKEHRVGSIGTTSVWESPYLDNALVVTDAWAIEQINSGKLKEISCGYFFDPDFTPGEFNGVHYDFVMRNIRGNHVALVKEGRAGPDVYVHDAMPSKPKKVQKTMQLNRKQVAVRATLAAYLKPRLAMDAAPADLTKLVGSYKKPSTLARAVVRQYGNKLAQDMEIEPEELAELMEAAEEVVEPEEVVVDNDDEMTYDEENSAESIRAMLEGKVPDEVLELIVKALSATAADELTPEEKAEADRLEKERLEKEKGAPAMDANTIRAEALAESKAHFKSLTEAGGKVRSLIGDVDIMAFDSAEDIYGHALKQKGVDIKKYEKAAFKGMVDMLANQQPSAFTKTPTMDAAITDLEGPFAGLKNIKLN</sequence>
<dbReference type="InterPro" id="IPR016913">
    <property type="entry name" value="UCP029215"/>
</dbReference>
<dbReference type="Proteomes" id="UP000075901">
    <property type="component" value="Unassembled WGS sequence"/>
</dbReference>
<dbReference type="AlphaFoldDB" id="A0A182SJY3"/>
<protein>
    <recommendedName>
        <fullName evidence="3">DUF2213 domain-containing protein</fullName>
    </recommendedName>
</protein>
<evidence type="ECO:0000313" key="2">
    <source>
        <dbReference type="Proteomes" id="UP000075901"/>
    </source>
</evidence>
<evidence type="ECO:0000313" key="1">
    <source>
        <dbReference type="EnsemblMetazoa" id="AMAM008263-PA"/>
    </source>
</evidence>
<name>A0A182SJY3_9DIPT</name>
<dbReference type="Pfam" id="PF09979">
    <property type="entry name" value="DUF2213"/>
    <property type="match status" value="1"/>
</dbReference>
<keyword evidence="2" id="KW-1185">Reference proteome</keyword>
<evidence type="ECO:0008006" key="3">
    <source>
        <dbReference type="Google" id="ProtNLM"/>
    </source>
</evidence>
<organism evidence="1 2">
    <name type="scientific">Anopheles maculatus</name>
    <dbReference type="NCBI Taxonomy" id="74869"/>
    <lineage>
        <taxon>Eukaryota</taxon>
        <taxon>Metazoa</taxon>
        <taxon>Ecdysozoa</taxon>
        <taxon>Arthropoda</taxon>
        <taxon>Hexapoda</taxon>
        <taxon>Insecta</taxon>
        <taxon>Pterygota</taxon>
        <taxon>Neoptera</taxon>
        <taxon>Endopterygota</taxon>
        <taxon>Diptera</taxon>
        <taxon>Nematocera</taxon>
        <taxon>Culicoidea</taxon>
        <taxon>Culicidae</taxon>
        <taxon>Anophelinae</taxon>
        <taxon>Anopheles</taxon>
        <taxon>Anopheles maculatus group</taxon>
    </lineage>
</organism>
<dbReference type="VEuPathDB" id="VectorBase:AMAM008263"/>
<dbReference type="EnsemblMetazoa" id="AMAM008263-RA">
    <property type="protein sequence ID" value="AMAM008263-PA"/>
    <property type="gene ID" value="AMAM008263"/>
</dbReference>
<proteinExistence type="predicted"/>